<evidence type="ECO:0000313" key="3">
    <source>
        <dbReference type="Proteomes" id="UP000620124"/>
    </source>
</evidence>
<dbReference type="Proteomes" id="UP000620124">
    <property type="component" value="Unassembled WGS sequence"/>
</dbReference>
<dbReference type="AlphaFoldDB" id="A0A8H6X6W6"/>
<gene>
    <name evidence="2" type="ORF">MVEN_02214100</name>
</gene>
<feature type="transmembrane region" description="Helical" evidence="1">
    <location>
        <begin position="177"/>
        <end position="196"/>
    </location>
</feature>
<organism evidence="2 3">
    <name type="scientific">Mycena venus</name>
    <dbReference type="NCBI Taxonomy" id="2733690"/>
    <lineage>
        <taxon>Eukaryota</taxon>
        <taxon>Fungi</taxon>
        <taxon>Dikarya</taxon>
        <taxon>Basidiomycota</taxon>
        <taxon>Agaricomycotina</taxon>
        <taxon>Agaricomycetes</taxon>
        <taxon>Agaricomycetidae</taxon>
        <taxon>Agaricales</taxon>
        <taxon>Marasmiineae</taxon>
        <taxon>Mycenaceae</taxon>
        <taxon>Mycena</taxon>
    </lineage>
</organism>
<keyword evidence="1" id="KW-0812">Transmembrane</keyword>
<proteinExistence type="predicted"/>
<reference evidence="2" key="1">
    <citation type="submission" date="2020-05" db="EMBL/GenBank/DDBJ databases">
        <title>Mycena genomes resolve the evolution of fungal bioluminescence.</title>
        <authorList>
            <person name="Tsai I.J."/>
        </authorList>
    </citation>
    <scope>NUCLEOTIDE SEQUENCE</scope>
    <source>
        <strain evidence="2">CCC161011</strain>
    </source>
</reference>
<name>A0A8H6X6W6_9AGAR</name>
<protein>
    <submittedName>
        <fullName evidence="2">Uncharacterized protein</fullName>
    </submittedName>
</protein>
<feature type="transmembrane region" description="Helical" evidence="1">
    <location>
        <begin position="35"/>
        <end position="54"/>
    </location>
</feature>
<keyword evidence="3" id="KW-1185">Reference proteome</keyword>
<dbReference type="EMBL" id="JACAZI010000024">
    <property type="protein sequence ID" value="KAF7335597.1"/>
    <property type="molecule type" value="Genomic_DNA"/>
</dbReference>
<keyword evidence="1" id="KW-1133">Transmembrane helix</keyword>
<evidence type="ECO:0000313" key="2">
    <source>
        <dbReference type="EMBL" id="KAF7335597.1"/>
    </source>
</evidence>
<sequence>MNPDMQGYLVRLSNFLTHIGVAILIGWSTKSPRTYYGLLFLQIIFVLIGVLVSIRRNQIGIDDAEFAVILTRSPVCTYCVLLVLPRLFVKSLAPKANSAVCNLKRLSTDPAVAWKGLIADLNCQAVFDGLCGIFTLVLCLALNISVQLNGFTKVYSSIECGTGECWRTAVRSDIGSVYRWVGLVGISFVIYECVLARHKRLRWKLMGTLAARHPSIRKTFFWKRGVCGFCATWYIAARLHPWIPFLYVAILFEDWSRQLNIWTVEKDFVLSYGQFLALGPAVPVVLKCLMLAIHRGSDIRNIPKLFLRDVIWIVCGKGDPWARDEPELDDVWNAFPPDFIQRPLPVIQVDNGFEGEGEVRGHYLRV</sequence>
<dbReference type="OrthoDB" id="3234297at2759"/>
<feature type="transmembrane region" description="Helical" evidence="1">
    <location>
        <begin position="12"/>
        <end position="29"/>
    </location>
</feature>
<keyword evidence="1" id="KW-0472">Membrane</keyword>
<accession>A0A8H6X6W6</accession>
<evidence type="ECO:0000256" key="1">
    <source>
        <dbReference type="SAM" id="Phobius"/>
    </source>
</evidence>
<feature type="transmembrane region" description="Helical" evidence="1">
    <location>
        <begin position="66"/>
        <end position="88"/>
    </location>
</feature>
<comment type="caution">
    <text evidence="2">The sequence shown here is derived from an EMBL/GenBank/DDBJ whole genome shotgun (WGS) entry which is preliminary data.</text>
</comment>